<proteinExistence type="predicted"/>
<evidence type="ECO:0000313" key="2">
    <source>
        <dbReference type="EMBL" id="OGK22879.1"/>
    </source>
</evidence>
<protein>
    <submittedName>
        <fullName evidence="2">Uncharacterized protein</fullName>
    </submittedName>
</protein>
<keyword evidence="1" id="KW-0472">Membrane</keyword>
<dbReference type="AlphaFoldDB" id="A0A1F7GV18"/>
<keyword evidence="1" id="KW-0812">Transmembrane</keyword>
<organism evidence="2 3">
    <name type="scientific">Candidatus Roizmanbacteria bacterium RIFCSPHIGHO2_02_FULL_37_24</name>
    <dbReference type="NCBI Taxonomy" id="1802037"/>
    <lineage>
        <taxon>Bacteria</taxon>
        <taxon>Candidatus Roizmaniibacteriota</taxon>
    </lineage>
</organism>
<dbReference type="Proteomes" id="UP000177159">
    <property type="component" value="Unassembled WGS sequence"/>
</dbReference>
<accession>A0A1F7GV18</accession>
<keyword evidence="1" id="KW-1133">Transmembrane helix</keyword>
<feature type="transmembrane region" description="Helical" evidence="1">
    <location>
        <begin position="340"/>
        <end position="363"/>
    </location>
</feature>
<reference evidence="2 3" key="1">
    <citation type="journal article" date="2016" name="Nat. Commun.">
        <title>Thousands of microbial genomes shed light on interconnected biogeochemical processes in an aquifer system.</title>
        <authorList>
            <person name="Anantharaman K."/>
            <person name="Brown C.T."/>
            <person name="Hug L.A."/>
            <person name="Sharon I."/>
            <person name="Castelle C.J."/>
            <person name="Probst A.J."/>
            <person name="Thomas B.C."/>
            <person name="Singh A."/>
            <person name="Wilkins M.J."/>
            <person name="Karaoz U."/>
            <person name="Brodie E.L."/>
            <person name="Williams K.H."/>
            <person name="Hubbard S.S."/>
            <person name="Banfield J.F."/>
        </authorList>
    </citation>
    <scope>NUCLEOTIDE SEQUENCE [LARGE SCALE GENOMIC DNA]</scope>
</reference>
<evidence type="ECO:0000313" key="3">
    <source>
        <dbReference type="Proteomes" id="UP000177159"/>
    </source>
</evidence>
<dbReference type="EMBL" id="MFZM01000030">
    <property type="protein sequence ID" value="OGK22879.1"/>
    <property type="molecule type" value="Genomic_DNA"/>
</dbReference>
<feature type="transmembrane region" description="Helical" evidence="1">
    <location>
        <begin position="436"/>
        <end position="456"/>
    </location>
</feature>
<feature type="transmembrane region" description="Helical" evidence="1">
    <location>
        <begin position="471"/>
        <end position="490"/>
    </location>
</feature>
<feature type="transmembrane region" description="Helical" evidence="1">
    <location>
        <begin position="309"/>
        <end position="328"/>
    </location>
</feature>
<name>A0A1F7GV18_9BACT</name>
<sequence>MDPNAITLSPIFQAYLASLTQSEEPEAPLEGERFEVSQTVSFFGFIYEKLRNAVEFNEEHLVRRLTITRILRRRFSINPQGKGESENLIRELLWGRYLAHRSITLQKVKEVQHIIDSYVYFLHLLGRKKIQGYSSSQLGNLILEFLSCEIEESLNQKLSYTKTLQLHFFYQSLRNKISIKNVSEDNKDLFFYVAAEEAFIRNDKAFITYHIFTLHFGPLSHLSKTQIETVTENFAEHIVVMKKALKNPYRNNLTKFAKKQAAPFRILFSIIDEAENSNDIVTNKELLQKNVEETCMKKSQETSIKIRNAAVRSVIYIFLTKMVFVLLLEIPASKYIYHQLHLIPLAINTIFPPILMGLIVTLVNPASKGNAVRIYSRIIDILSRDPEAPSHKTVISHKGTLQQSSRFFIFTIIYIVVFGIIFSGLYAGLELLGFNIINKTVFIFFVSVIAFFGYRIRQTAKEYVLESESNILMSFVTFLFLPILYIGKWLSSQISKINLYIVFFDYLIEAPFKLLIEVAEEWIKFVKARKDELI</sequence>
<comment type="caution">
    <text evidence="2">The sequence shown here is derived from an EMBL/GenBank/DDBJ whole genome shotgun (WGS) entry which is preliminary data.</text>
</comment>
<gene>
    <name evidence="2" type="ORF">A3C24_03370</name>
</gene>
<evidence type="ECO:0000256" key="1">
    <source>
        <dbReference type="SAM" id="Phobius"/>
    </source>
</evidence>
<feature type="transmembrane region" description="Helical" evidence="1">
    <location>
        <begin position="407"/>
        <end position="429"/>
    </location>
</feature>